<gene>
    <name evidence="7" type="ORF">SAMN04488103_103244</name>
</gene>
<feature type="transmembrane region" description="Helical" evidence="5">
    <location>
        <begin position="265"/>
        <end position="287"/>
    </location>
</feature>
<dbReference type="InterPro" id="IPR020846">
    <property type="entry name" value="MFS_dom"/>
</dbReference>
<proteinExistence type="predicted"/>
<keyword evidence="8" id="KW-1185">Reference proteome</keyword>
<dbReference type="InterPro" id="IPR011701">
    <property type="entry name" value="MFS"/>
</dbReference>
<feature type="transmembrane region" description="Helical" evidence="5">
    <location>
        <begin position="9"/>
        <end position="29"/>
    </location>
</feature>
<feature type="transmembrane region" description="Helical" evidence="5">
    <location>
        <begin position="73"/>
        <end position="91"/>
    </location>
</feature>
<dbReference type="OrthoDB" id="9810941at2"/>
<keyword evidence="3 5" id="KW-1133">Transmembrane helix</keyword>
<evidence type="ECO:0000256" key="5">
    <source>
        <dbReference type="SAM" id="Phobius"/>
    </source>
</evidence>
<feature type="transmembrane region" description="Helical" evidence="5">
    <location>
        <begin position="325"/>
        <end position="350"/>
    </location>
</feature>
<dbReference type="PANTHER" id="PTHR23514">
    <property type="entry name" value="BYPASS OF STOP CODON PROTEIN 6"/>
    <property type="match status" value="1"/>
</dbReference>
<organism evidence="7 8">
    <name type="scientific">Gemmobacter aquatilis</name>
    <dbReference type="NCBI Taxonomy" id="933059"/>
    <lineage>
        <taxon>Bacteria</taxon>
        <taxon>Pseudomonadati</taxon>
        <taxon>Pseudomonadota</taxon>
        <taxon>Alphaproteobacteria</taxon>
        <taxon>Rhodobacterales</taxon>
        <taxon>Paracoccaceae</taxon>
        <taxon>Gemmobacter</taxon>
    </lineage>
</organism>
<feature type="transmembrane region" description="Helical" evidence="5">
    <location>
        <begin position="136"/>
        <end position="156"/>
    </location>
</feature>
<dbReference type="GO" id="GO:0016020">
    <property type="term" value="C:membrane"/>
    <property type="evidence" value="ECO:0007669"/>
    <property type="project" value="UniProtKB-SubCell"/>
</dbReference>
<evidence type="ECO:0000313" key="7">
    <source>
        <dbReference type="EMBL" id="SEN15589.1"/>
    </source>
</evidence>
<keyword evidence="4 5" id="KW-0472">Membrane</keyword>
<dbReference type="Gene3D" id="1.20.1250.20">
    <property type="entry name" value="MFS general substrate transporter like domains"/>
    <property type="match status" value="2"/>
</dbReference>
<dbReference type="AlphaFoldDB" id="A0A1H8E7R2"/>
<dbReference type="InterPro" id="IPR036259">
    <property type="entry name" value="MFS_trans_sf"/>
</dbReference>
<evidence type="ECO:0000256" key="2">
    <source>
        <dbReference type="ARBA" id="ARBA00022692"/>
    </source>
</evidence>
<protein>
    <submittedName>
        <fullName evidence="7">Fucose permease</fullName>
    </submittedName>
</protein>
<evidence type="ECO:0000256" key="3">
    <source>
        <dbReference type="ARBA" id="ARBA00022989"/>
    </source>
</evidence>
<feature type="transmembrane region" description="Helical" evidence="5">
    <location>
        <begin position="162"/>
        <end position="182"/>
    </location>
</feature>
<feature type="transmembrane region" description="Helical" evidence="5">
    <location>
        <begin position="97"/>
        <end position="115"/>
    </location>
</feature>
<comment type="subcellular location">
    <subcellularLocation>
        <location evidence="1">Membrane</location>
        <topology evidence="1">Multi-pass membrane protein</topology>
    </subcellularLocation>
</comment>
<evidence type="ECO:0000259" key="6">
    <source>
        <dbReference type="PROSITE" id="PS50850"/>
    </source>
</evidence>
<dbReference type="PANTHER" id="PTHR23514:SF13">
    <property type="entry name" value="INNER MEMBRANE PROTEIN YBJJ"/>
    <property type="match status" value="1"/>
</dbReference>
<sequence length="384" mass="39206">MPIEARGRWAVAAMFLINGFLMGAWAPQIPLLLPRHDIGEAVLGLLILGLGAGAVTAMLFAGRLIARFGSRRVLQAFALLSLPTLPLIVLAPTLWTLAPAMMLFGAMLGCMDVAMNANAVTVERALGRAIMSSSHGFWSLGGFLGGSLGGALIALLGAPGQALAATGASALLFALAAPHLLADPPSPPQATPHSPRLLPRDPVIWGLGLLALLCMLPEGAVMDWSALYLLKEHGIGVASAGLGFAFFAGAMAIMRFVGDALRNRFGAVATLRLSTLIAAVGLLGAALAPTAPLVLVAFALAGFGLANTVPILFSAAGNHPGLSTGAALSTVTMIGYSGILVAPSAIGFVAEHMGFRLTYAALAVLLLAVSALARIARNADRPHA</sequence>
<feature type="transmembrane region" description="Helical" evidence="5">
    <location>
        <begin position="234"/>
        <end position="253"/>
    </location>
</feature>
<dbReference type="STRING" id="933059.SAMN04488103_103244"/>
<accession>A0A1H8E7R2</accession>
<evidence type="ECO:0000313" key="8">
    <source>
        <dbReference type="Proteomes" id="UP000198761"/>
    </source>
</evidence>
<feature type="transmembrane region" description="Helical" evidence="5">
    <location>
        <begin position="203"/>
        <end position="222"/>
    </location>
</feature>
<dbReference type="EMBL" id="FOCE01000003">
    <property type="protein sequence ID" value="SEN15589.1"/>
    <property type="molecule type" value="Genomic_DNA"/>
</dbReference>
<dbReference type="GO" id="GO:0022857">
    <property type="term" value="F:transmembrane transporter activity"/>
    <property type="evidence" value="ECO:0007669"/>
    <property type="project" value="InterPro"/>
</dbReference>
<keyword evidence="2 5" id="KW-0812">Transmembrane</keyword>
<dbReference type="Proteomes" id="UP000198761">
    <property type="component" value="Unassembled WGS sequence"/>
</dbReference>
<dbReference type="SUPFAM" id="SSF103473">
    <property type="entry name" value="MFS general substrate transporter"/>
    <property type="match status" value="1"/>
</dbReference>
<dbReference type="RefSeq" id="WP_091300220.1">
    <property type="nucleotide sequence ID" value="NZ_FOCE01000003.1"/>
</dbReference>
<reference evidence="7 8" key="1">
    <citation type="submission" date="2016-10" db="EMBL/GenBank/DDBJ databases">
        <authorList>
            <person name="de Groot N.N."/>
        </authorList>
    </citation>
    <scope>NUCLEOTIDE SEQUENCE [LARGE SCALE GENOMIC DNA]</scope>
    <source>
        <strain evidence="7 8">DSM 3857</strain>
    </source>
</reference>
<name>A0A1H8E7R2_9RHOB</name>
<dbReference type="InterPro" id="IPR051788">
    <property type="entry name" value="MFS_Transporter"/>
</dbReference>
<feature type="transmembrane region" description="Helical" evidence="5">
    <location>
        <begin position="356"/>
        <end position="376"/>
    </location>
</feature>
<evidence type="ECO:0000256" key="1">
    <source>
        <dbReference type="ARBA" id="ARBA00004141"/>
    </source>
</evidence>
<dbReference type="Pfam" id="PF07690">
    <property type="entry name" value="MFS_1"/>
    <property type="match status" value="1"/>
</dbReference>
<dbReference type="CDD" id="cd17393">
    <property type="entry name" value="MFS_MosC_like"/>
    <property type="match status" value="1"/>
</dbReference>
<feature type="transmembrane region" description="Helical" evidence="5">
    <location>
        <begin position="293"/>
        <end position="313"/>
    </location>
</feature>
<feature type="transmembrane region" description="Helical" evidence="5">
    <location>
        <begin position="41"/>
        <end position="61"/>
    </location>
</feature>
<feature type="domain" description="Major facilitator superfamily (MFS) profile" evidence="6">
    <location>
        <begin position="203"/>
        <end position="384"/>
    </location>
</feature>
<evidence type="ECO:0000256" key="4">
    <source>
        <dbReference type="ARBA" id="ARBA00023136"/>
    </source>
</evidence>
<dbReference type="PROSITE" id="PS50850">
    <property type="entry name" value="MFS"/>
    <property type="match status" value="1"/>
</dbReference>